<organism evidence="1">
    <name type="scientific">uncultured Caudovirales phage</name>
    <dbReference type="NCBI Taxonomy" id="2100421"/>
    <lineage>
        <taxon>Viruses</taxon>
        <taxon>Duplodnaviria</taxon>
        <taxon>Heunggongvirae</taxon>
        <taxon>Uroviricota</taxon>
        <taxon>Caudoviricetes</taxon>
        <taxon>Peduoviridae</taxon>
        <taxon>Maltschvirus</taxon>
        <taxon>Maltschvirus maltsch</taxon>
    </lineage>
</organism>
<sequence length="530" mass="52836">MFEDYYNNPELQGLLAAAAGGPIMDTPRQTAVMPMTQQAVTPDYLSMLAGLDLSGLGGFGGGRMGGVIQDPNIEYITAPISNKGNPTGKMGGNVFAVTPDQPVRLVDLNTKTVVFEGTGAEAARKATEIGQNLTDTLGRKASYDIQTADPSGSYVTVANEKKNKSTLGSIADVAGTLLPLAAIPLTAGASAGSLLASTAGKIGLGAALGGAGSALKGDDILKGAALGGLSAGIVSGTGLDKALGGVLGDIGGTLAGKTAEEAAKRATGDIVVTGLSKALQGAGGALGQAALSQAGNAASRALSGYQTPAEKFAQQPLPEAFQLPADMYAGLDPINVIGNRAVPSYGGALSGVFEPIATEFLPKSVLPEPLPSEPAPIDDTIVVTGRLPTITPPLIPGFGTAIPAVIPGALNAAQTSSTPPPAKDGVLGTGLSLTQLLAIGGIGSDLLGSLIGGGGGTGTGVPYVSPFGTGAGFAPGRDMRANPNITDYERYGFGPEAMFFRPEYSGLLPANAPAQAPQAMTINPAYMPLI</sequence>
<reference evidence="1" key="1">
    <citation type="submission" date="2020-04" db="EMBL/GenBank/DDBJ databases">
        <authorList>
            <person name="Chiriac C."/>
            <person name="Salcher M."/>
            <person name="Ghai R."/>
            <person name="Kavagutti S V."/>
        </authorList>
    </citation>
    <scope>NUCLEOTIDE SEQUENCE</scope>
</reference>
<gene>
    <name evidence="1" type="ORF">UFOVP506_21</name>
</gene>
<name>A0A6J5ML77_9CAUD</name>
<accession>A0A6J5ML77</accession>
<protein>
    <submittedName>
        <fullName evidence="1">Uncharacterized protein</fullName>
    </submittedName>
</protein>
<dbReference type="EMBL" id="LR796491">
    <property type="protein sequence ID" value="CAB4147318.1"/>
    <property type="molecule type" value="Genomic_DNA"/>
</dbReference>
<evidence type="ECO:0000313" key="1">
    <source>
        <dbReference type="EMBL" id="CAB4147318.1"/>
    </source>
</evidence>
<proteinExistence type="predicted"/>